<organism evidence="4 5">
    <name type="scientific">Geotrypetes seraphini</name>
    <name type="common">Gaboon caecilian</name>
    <name type="synonym">Caecilia seraphini</name>
    <dbReference type="NCBI Taxonomy" id="260995"/>
    <lineage>
        <taxon>Eukaryota</taxon>
        <taxon>Metazoa</taxon>
        <taxon>Chordata</taxon>
        <taxon>Craniata</taxon>
        <taxon>Vertebrata</taxon>
        <taxon>Euteleostomi</taxon>
        <taxon>Amphibia</taxon>
        <taxon>Gymnophiona</taxon>
        <taxon>Geotrypetes</taxon>
    </lineage>
</organism>
<evidence type="ECO:0000256" key="1">
    <source>
        <dbReference type="ARBA" id="ARBA00009646"/>
    </source>
</evidence>
<evidence type="ECO:0000256" key="2">
    <source>
        <dbReference type="ARBA" id="ARBA00022737"/>
    </source>
</evidence>
<dbReference type="SUPFAM" id="SSF56973">
    <property type="entry name" value="Aerolisin/ETX pore-forming domain"/>
    <property type="match status" value="1"/>
</dbReference>
<dbReference type="InParanoid" id="A0A6P8P9S0"/>
<dbReference type="InterPro" id="IPR001064">
    <property type="entry name" value="Beta/gamma_crystallin"/>
</dbReference>
<evidence type="ECO:0000313" key="4">
    <source>
        <dbReference type="Proteomes" id="UP000515159"/>
    </source>
</evidence>
<keyword evidence="2" id="KW-0677">Repeat</keyword>
<dbReference type="RefSeq" id="XP_033780519.1">
    <property type="nucleotide sequence ID" value="XM_033924628.1"/>
</dbReference>
<keyword evidence="4" id="KW-1185">Reference proteome</keyword>
<dbReference type="GO" id="GO:0002088">
    <property type="term" value="P:lens development in camera-type eye"/>
    <property type="evidence" value="ECO:0007669"/>
    <property type="project" value="TreeGrafter"/>
</dbReference>
<evidence type="ECO:0000313" key="5">
    <source>
        <dbReference type="RefSeq" id="XP_033780519.1"/>
    </source>
</evidence>
<dbReference type="Gene3D" id="2.170.15.10">
    <property type="entry name" value="Proaerolysin, chain A, domain 3"/>
    <property type="match status" value="1"/>
</dbReference>
<name>A0A6P8P9S0_GEOSA</name>
<accession>A0A6P8P9S0</accession>
<dbReference type="SUPFAM" id="SSF49695">
    <property type="entry name" value="gamma-Crystallin-like"/>
    <property type="match status" value="1"/>
</dbReference>
<feature type="domain" description="Beta/gamma crystallin 'Greek key'" evidence="3">
    <location>
        <begin position="6"/>
        <end position="46"/>
    </location>
</feature>
<dbReference type="PANTHER" id="PTHR11818">
    <property type="entry name" value="BETA/GAMMA CRYSTALLIN"/>
    <property type="match status" value="1"/>
</dbReference>
<dbReference type="AlphaFoldDB" id="A0A6P8P9S0"/>
<dbReference type="Pfam" id="PF00030">
    <property type="entry name" value="Crystall"/>
    <property type="match status" value="2"/>
</dbReference>
<dbReference type="InterPro" id="IPR011024">
    <property type="entry name" value="G_crystallin-like"/>
</dbReference>
<dbReference type="OrthoDB" id="8603363at2759"/>
<dbReference type="InterPro" id="IPR050252">
    <property type="entry name" value="Beta/Gamma-Crystallin"/>
</dbReference>
<dbReference type="PANTHER" id="PTHR11818:SF103">
    <property type="entry name" value="BETA_GAMMA CRYSTALLIN 'GREEK KEY' DOMAIN-CONTAINING PROTEIN"/>
    <property type="match status" value="1"/>
</dbReference>
<comment type="similarity">
    <text evidence="1">Belongs to the beta/gamma-crystallin family.</text>
</comment>
<dbReference type="SMART" id="SM00247">
    <property type="entry name" value="XTALbg"/>
    <property type="match status" value="2"/>
</dbReference>
<dbReference type="GO" id="GO:0007601">
    <property type="term" value="P:visual perception"/>
    <property type="evidence" value="ECO:0007669"/>
    <property type="project" value="TreeGrafter"/>
</dbReference>
<dbReference type="GeneID" id="117350359"/>
<reference evidence="5" key="1">
    <citation type="submission" date="2025-08" db="UniProtKB">
        <authorList>
            <consortium name="RefSeq"/>
        </authorList>
    </citation>
    <scope>IDENTIFICATION</scope>
</reference>
<dbReference type="GO" id="GO:0005212">
    <property type="term" value="F:structural constituent of eye lens"/>
    <property type="evidence" value="ECO:0007669"/>
    <property type="project" value="TreeGrafter"/>
</dbReference>
<gene>
    <name evidence="5" type="primary">LOC117350359</name>
</gene>
<dbReference type="Gene3D" id="2.60.20.10">
    <property type="entry name" value="Crystallins"/>
    <property type="match status" value="2"/>
</dbReference>
<dbReference type="Proteomes" id="UP000515159">
    <property type="component" value="Chromosome 16"/>
</dbReference>
<dbReference type="PROSITE" id="PS50915">
    <property type="entry name" value="CRYSTALLIN_BETA_GAMMA"/>
    <property type="match status" value="2"/>
</dbReference>
<feature type="domain" description="Beta/gamma crystallin 'Greek key'" evidence="3">
    <location>
        <begin position="47"/>
        <end position="85"/>
    </location>
</feature>
<sequence>MSKAINKIIVYENKNFGGLTREFTSDVPDLASLNFNNCISSVKVIGQPWVGFERNNFRGQVSAFEEGKYSTIHLDNAISSLKLITENLEDPMITFYEHDNYGGKSLPCTSEQNLEYGNFDDEASSHTVQSGAWILYQNGPNEKGMRFLARAGENVAHYSDFDFSDRLSYVRPLKAGQPTVTSKVLWPQMIKGEETPAMIDQIIGVNYSDFPQEFTTQHSKEYEGSVTYEFKFSSKTIIEAGMELNIPLGSVSTSISNSINIKKEQRETITTREAVSISLPAKIPPHTKLHVNIMKLTSTVTVPVELTIDRNGKKKTESATLTCAQGNIIYAEYKSEKL</sequence>
<evidence type="ECO:0000259" key="3">
    <source>
        <dbReference type="PROSITE" id="PS50915"/>
    </source>
</evidence>
<dbReference type="KEGG" id="gsh:117350359"/>
<proteinExistence type="inferred from homology"/>
<protein>
    <submittedName>
        <fullName evidence="5">Epidermal differentiation-specific protein-like</fullName>
    </submittedName>
</protein>